<accession>A0A3N2RIV0</accession>
<protein>
    <recommendedName>
        <fullName evidence="4">DUF3592 domain-containing protein</fullName>
    </recommendedName>
</protein>
<feature type="transmembrane region" description="Helical" evidence="1">
    <location>
        <begin position="21"/>
        <end position="41"/>
    </location>
</feature>
<comment type="caution">
    <text evidence="2">The sequence shown here is derived from an EMBL/GenBank/DDBJ whole genome shotgun (WGS) entry which is preliminary data.</text>
</comment>
<feature type="transmembrane region" description="Helical" evidence="1">
    <location>
        <begin position="87"/>
        <end position="109"/>
    </location>
</feature>
<evidence type="ECO:0000313" key="2">
    <source>
        <dbReference type="EMBL" id="ROU07314.1"/>
    </source>
</evidence>
<dbReference type="Proteomes" id="UP000275910">
    <property type="component" value="Unassembled WGS sequence"/>
</dbReference>
<gene>
    <name evidence="2" type="ORF">D9T17_10165</name>
</gene>
<keyword evidence="1" id="KW-1133">Transmembrane helix</keyword>
<evidence type="ECO:0008006" key="4">
    <source>
        <dbReference type="Google" id="ProtNLM"/>
    </source>
</evidence>
<proteinExistence type="predicted"/>
<evidence type="ECO:0000256" key="1">
    <source>
        <dbReference type="SAM" id="Phobius"/>
    </source>
</evidence>
<reference evidence="2 3" key="1">
    <citation type="submission" date="2018-10" db="EMBL/GenBank/DDBJ databases">
        <title>The genome of Lysobacter enzymogenes OH11.</title>
        <authorList>
            <person name="Liu F."/>
            <person name="Zhao Y."/>
            <person name="Qian G."/>
            <person name="Chen Y."/>
            <person name="Xu H."/>
        </authorList>
    </citation>
    <scope>NUCLEOTIDE SEQUENCE [LARGE SCALE GENOMIC DNA]</scope>
    <source>
        <strain evidence="2 3">OH11</strain>
    </source>
</reference>
<sequence length="239" mass="26338">MIIAPARQRSRFAPGPGLRQGPLGLLVLGYFAGALLCVLFVDPACCRFDPAEPAPARVWGGLLGFWLSLATFSLVRHWRSWSKRSPVWAALLAPFALAALLAVLTYPYLYAVDAVAGSQAVTYRGEVTGRWTRDGRSTLYGMRLRDARSGRELSLKIDKRQYDALRIGDRAVCEYRRGRMGFYFRWRFGAQACRFERGRIARRDNGIAAAQGAGGSDGLAWVALAGACSRRICTISPTT</sequence>
<dbReference type="RefSeq" id="WP_123647305.1">
    <property type="nucleotide sequence ID" value="NZ_RCTY01000023.1"/>
</dbReference>
<evidence type="ECO:0000313" key="3">
    <source>
        <dbReference type="Proteomes" id="UP000275910"/>
    </source>
</evidence>
<dbReference type="AlphaFoldDB" id="A0A3N2RIV0"/>
<feature type="transmembrane region" description="Helical" evidence="1">
    <location>
        <begin position="56"/>
        <end position="75"/>
    </location>
</feature>
<dbReference type="EMBL" id="RCTY01000023">
    <property type="protein sequence ID" value="ROU07314.1"/>
    <property type="molecule type" value="Genomic_DNA"/>
</dbReference>
<name>A0A3N2RIV0_LYSEN</name>
<organism evidence="2 3">
    <name type="scientific">Lysobacter enzymogenes</name>
    <dbReference type="NCBI Taxonomy" id="69"/>
    <lineage>
        <taxon>Bacteria</taxon>
        <taxon>Pseudomonadati</taxon>
        <taxon>Pseudomonadota</taxon>
        <taxon>Gammaproteobacteria</taxon>
        <taxon>Lysobacterales</taxon>
        <taxon>Lysobacteraceae</taxon>
        <taxon>Lysobacter</taxon>
    </lineage>
</organism>
<keyword evidence="1" id="KW-0812">Transmembrane</keyword>
<keyword evidence="1" id="KW-0472">Membrane</keyword>